<evidence type="ECO:0000256" key="12">
    <source>
        <dbReference type="SAM" id="Phobius"/>
    </source>
</evidence>
<dbReference type="InterPro" id="IPR050083">
    <property type="entry name" value="HtpX_protease"/>
</dbReference>
<dbReference type="EMBL" id="JBHRSQ010000014">
    <property type="protein sequence ID" value="MFC2992688.1"/>
    <property type="molecule type" value="Genomic_DNA"/>
</dbReference>
<dbReference type="RefSeq" id="WP_379759435.1">
    <property type="nucleotide sequence ID" value="NZ_JBHRSQ010000014.1"/>
</dbReference>
<evidence type="ECO:0000256" key="9">
    <source>
        <dbReference type="ARBA" id="ARBA00023049"/>
    </source>
</evidence>
<dbReference type="InterPro" id="IPR001915">
    <property type="entry name" value="Peptidase_M48"/>
</dbReference>
<keyword evidence="8 12" id="KW-1133">Transmembrane helix</keyword>
<name>A0ABV7B5Z6_9GAMM</name>
<reference evidence="15" key="1">
    <citation type="journal article" date="2019" name="Int. J. Syst. Evol. Microbiol.">
        <title>The Global Catalogue of Microorganisms (GCM) 10K type strain sequencing project: providing services to taxonomists for standard genome sequencing and annotation.</title>
        <authorList>
            <consortium name="The Broad Institute Genomics Platform"/>
            <consortium name="The Broad Institute Genome Sequencing Center for Infectious Disease"/>
            <person name="Wu L."/>
            <person name="Ma J."/>
        </authorList>
    </citation>
    <scope>NUCLEOTIDE SEQUENCE [LARGE SCALE GENOMIC DNA]</scope>
    <source>
        <strain evidence="15">KCTC 52660</strain>
    </source>
</reference>
<feature type="transmembrane region" description="Helical" evidence="12">
    <location>
        <begin position="17"/>
        <end position="41"/>
    </location>
</feature>
<dbReference type="Pfam" id="PF01435">
    <property type="entry name" value="Peptidase_M48"/>
    <property type="match status" value="1"/>
</dbReference>
<comment type="caution">
    <text evidence="14">The sequence shown here is derived from an EMBL/GenBank/DDBJ whole genome shotgun (WGS) entry which is preliminary data.</text>
</comment>
<dbReference type="PANTHER" id="PTHR43221:SF2">
    <property type="entry name" value="PROTEASE HTPX HOMOLOG"/>
    <property type="match status" value="1"/>
</dbReference>
<feature type="domain" description="Peptidase M48" evidence="13">
    <location>
        <begin position="107"/>
        <end position="329"/>
    </location>
</feature>
<accession>A0ABV7B5Z6</accession>
<dbReference type="SUPFAM" id="SSF158682">
    <property type="entry name" value="TerB-like"/>
    <property type="match status" value="1"/>
</dbReference>
<evidence type="ECO:0000313" key="14">
    <source>
        <dbReference type="EMBL" id="MFC2992688.1"/>
    </source>
</evidence>
<comment type="cofactor">
    <cofactor evidence="1">
        <name>Zn(2+)</name>
        <dbReference type="ChEBI" id="CHEBI:29105"/>
    </cofactor>
</comment>
<evidence type="ECO:0000256" key="11">
    <source>
        <dbReference type="SAM" id="MobiDB-lite"/>
    </source>
</evidence>
<dbReference type="EC" id="3.4.24.-" evidence="14"/>
<keyword evidence="2" id="KW-1003">Cell membrane</keyword>
<dbReference type="PANTHER" id="PTHR43221">
    <property type="entry name" value="PROTEASE HTPX"/>
    <property type="match status" value="1"/>
</dbReference>
<dbReference type="GO" id="GO:0008237">
    <property type="term" value="F:metallopeptidase activity"/>
    <property type="evidence" value="ECO:0007669"/>
    <property type="project" value="UniProtKB-KW"/>
</dbReference>
<evidence type="ECO:0000256" key="3">
    <source>
        <dbReference type="ARBA" id="ARBA00022670"/>
    </source>
</evidence>
<evidence type="ECO:0000256" key="5">
    <source>
        <dbReference type="ARBA" id="ARBA00022723"/>
    </source>
</evidence>
<evidence type="ECO:0000256" key="6">
    <source>
        <dbReference type="ARBA" id="ARBA00022801"/>
    </source>
</evidence>
<protein>
    <submittedName>
        <fullName evidence="14">M48 family metalloprotease</fullName>
        <ecNumber evidence="14">3.4.24.-</ecNumber>
    </submittedName>
</protein>
<evidence type="ECO:0000256" key="1">
    <source>
        <dbReference type="ARBA" id="ARBA00001947"/>
    </source>
</evidence>
<keyword evidence="5" id="KW-0479">Metal-binding</keyword>
<dbReference type="CDD" id="cd07340">
    <property type="entry name" value="M48B_Htpx_like"/>
    <property type="match status" value="1"/>
</dbReference>
<evidence type="ECO:0000256" key="8">
    <source>
        <dbReference type="ARBA" id="ARBA00022989"/>
    </source>
</evidence>
<feature type="transmembrane region" description="Helical" evidence="12">
    <location>
        <begin position="61"/>
        <end position="79"/>
    </location>
</feature>
<dbReference type="InterPro" id="IPR029024">
    <property type="entry name" value="TerB-like"/>
</dbReference>
<keyword evidence="7" id="KW-0862">Zinc</keyword>
<gene>
    <name evidence="14" type="ORF">ACFODV_11650</name>
</gene>
<feature type="transmembrane region" description="Helical" evidence="12">
    <location>
        <begin position="185"/>
        <end position="207"/>
    </location>
</feature>
<evidence type="ECO:0000313" key="15">
    <source>
        <dbReference type="Proteomes" id="UP001595386"/>
    </source>
</evidence>
<evidence type="ECO:0000256" key="10">
    <source>
        <dbReference type="ARBA" id="ARBA00023136"/>
    </source>
</evidence>
<keyword evidence="3" id="KW-0645">Protease</keyword>
<keyword evidence="9 14" id="KW-0482">Metalloprotease</keyword>
<keyword evidence="6 14" id="KW-0378">Hydrolase</keyword>
<dbReference type="Proteomes" id="UP001595386">
    <property type="component" value="Unassembled WGS sequence"/>
</dbReference>
<dbReference type="Gene3D" id="3.30.2010.10">
    <property type="entry name" value="Metalloproteases ('zincins'), catalytic domain"/>
    <property type="match status" value="1"/>
</dbReference>
<feature type="transmembrane region" description="Helical" evidence="12">
    <location>
        <begin position="227"/>
        <end position="250"/>
    </location>
</feature>
<proteinExistence type="predicted"/>
<organism evidence="14 15">
    <name type="scientific">Halomonas tibetensis</name>
    <dbReference type="NCBI Taxonomy" id="2259590"/>
    <lineage>
        <taxon>Bacteria</taxon>
        <taxon>Pseudomonadati</taxon>
        <taxon>Pseudomonadota</taxon>
        <taxon>Gammaproteobacteria</taxon>
        <taxon>Oceanospirillales</taxon>
        <taxon>Halomonadaceae</taxon>
        <taxon>Halomonas</taxon>
    </lineage>
</organism>
<keyword evidence="15" id="KW-1185">Reference proteome</keyword>
<feature type="region of interest" description="Disordered" evidence="11">
    <location>
        <begin position="337"/>
        <end position="370"/>
    </location>
</feature>
<evidence type="ECO:0000259" key="13">
    <source>
        <dbReference type="Pfam" id="PF01435"/>
    </source>
</evidence>
<keyword evidence="4 12" id="KW-0812">Transmembrane</keyword>
<evidence type="ECO:0000256" key="7">
    <source>
        <dbReference type="ARBA" id="ARBA00022833"/>
    </source>
</evidence>
<evidence type="ECO:0000256" key="4">
    <source>
        <dbReference type="ARBA" id="ARBA00022692"/>
    </source>
</evidence>
<evidence type="ECO:0000256" key="2">
    <source>
        <dbReference type="ARBA" id="ARBA00022475"/>
    </source>
</evidence>
<sequence length="649" mass="68641">MDFFTAQDRARRQTGRLVLLLLLAVAGLIVAASVVVALAVVLFDGQFGGPDPLARALAPELFGWVTLGVVTLVVGGALMRHVQLRAGGSAVAEALGGRPLNLDTRNADERQLLNVVEEMAIASGMPVPSVYLLEDAAINAFAAGHDSHDAAIGVTRGAIEHMDRDQLQGIIAHEFSHILHGDMRLNLRLVALLHGILVIGLIGRMLLRGAAMTGRGRSSRRGGGGHVAVMAGGAALMLVGYAGTLCGNLIKSAVSRQREFLADASAVQYTRNPEGIGGALQTLAAYRLGSRLMASQASEFSHLYFGSGVRHLSRLTATHPPLEARIRRVLPRWDGSLPEPFAPTPKAAPAQDASPSSRRDAMLGGVGGGGMNGAPGESMGGALAGAALAGAVVASVGQPDPAALAAARRRLDGIDPRLIDAAHEPFAARALVYSILMGVDPASRDAQRHVLTHQALPEVLRELDALEEPLSGLTPGDRLPLIELALPQLRQLSAAQFARFRQCLAGLMAAETVPGALQWALHRLVLVGIEGERRARRDRHLRDLAGPLSLLLSTLARSGQASPDEQRESLEQAGKALGVELDLVRDPSKATELDWAMGRLVRLVQSERAALLTAMVCCVEQDGRIEPEEAELLRAVAWTLGCPLPLRDE</sequence>
<keyword evidence="10 12" id="KW-0472">Membrane</keyword>